<evidence type="ECO:0008006" key="3">
    <source>
        <dbReference type="Google" id="ProtNLM"/>
    </source>
</evidence>
<protein>
    <recommendedName>
        <fullName evidence="3">Prenyltransferase/squalene oxidase-like repeat protein</fullName>
    </recommendedName>
</protein>
<name>A0A542XFQ7_9MICO</name>
<dbReference type="InterPro" id="IPR012341">
    <property type="entry name" value="6hp_glycosidase-like_sf"/>
</dbReference>
<proteinExistence type="predicted"/>
<keyword evidence="2" id="KW-1185">Reference proteome</keyword>
<gene>
    <name evidence="1" type="ORF">FB554_2826</name>
</gene>
<dbReference type="AlphaFoldDB" id="A0A542XFQ7"/>
<evidence type="ECO:0000313" key="1">
    <source>
        <dbReference type="EMBL" id="TQL34649.1"/>
    </source>
</evidence>
<dbReference type="GO" id="GO:0005975">
    <property type="term" value="P:carbohydrate metabolic process"/>
    <property type="evidence" value="ECO:0007669"/>
    <property type="project" value="InterPro"/>
</dbReference>
<dbReference type="Gene3D" id="1.50.10.10">
    <property type="match status" value="1"/>
</dbReference>
<organism evidence="1 2">
    <name type="scientific">Barrientosiimonas humi</name>
    <dbReference type="NCBI Taxonomy" id="999931"/>
    <lineage>
        <taxon>Bacteria</taxon>
        <taxon>Bacillati</taxon>
        <taxon>Actinomycetota</taxon>
        <taxon>Actinomycetes</taxon>
        <taxon>Micrococcales</taxon>
        <taxon>Dermacoccaceae</taxon>
        <taxon>Barrientosiimonas</taxon>
    </lineage>
</organism>
<dbReference type="RefSeq" id="WP_142007016.1">
    <property type="nucleotide sequence ID" value="NZ_CAJTBP010000001.1"/>
</dbReference>
<dbReference type="Proteomes" id="UP000318336">
    <property type="component" value="Unassembled WGS sequence"/>
</dbReference>
<sequence>MTPRELHLEGALTAEQLRRTGAFLLKHQDDSGAIPWWRGGQLDPWDHVEAAMGLAVLGHADAAAAAYRWSARTQATDGSWPMEQRVGVVTEAASDTNQCAYLATGLWHHHLVTGSSALLRELWPAVDRAVGFVLRQQLPGGEIAWAVSADRRPDTFALRTGSASTLHSIVCALEIAAHLGHARPQWERSAARLHEALVERPESFADRSRYSMDWYYPVLGGALRSDAALGLLAEQWDTFVWPGQGVRCVSDRPWVTAAESSELVMALDAVGRTDDARRLLCDIQQMRDDTTGGYWTGYVVDDDAVWPEEQTTWTAAAVVLAVDAVTGTTGGSGIFRDYAWVEDDRADDAAS</sequence>
<dbReference type="OrthoDB" id="5175804at2"/>
<dbReference type="InterPro" id="IPR008928">
    <property type="entry name" value="6-hairpin_glycosidase_sf"/>
</dbReference>
<accession>A0A542XFQ7</accession>
<reference evidence="1 2" key="1">
    <citation type="submission" date="2019-06" db="EMBL/GenBank/DDBJ databases">
        <title>Sequencing the genomes of 1000 actinobacteria strains.</title>
        <authorList>
            <person name="Klenk H.-P."/>
        </authorList>
    </citation>
    <scope>NUCLEOTIDE SEQUENCE [LARGE SCALE GENOMIC DNA]</scope>
    <source>
        <strain evidence="1 2">DSM 24617</strain>
    </source>
</reference>
<evidence type="ECO:0000313" key="2">
    <source>
        <dbReference type="Proteomes" id="UP000318336"/>
    </source>
</evidence>
<dbReference type="EMBL" id="VFOK01000001">
    <property type="protein sequence ID" value="TQL34649.1"/>
    <property type="molecule type" value="Genomic_DNA"/>
</dbReference>
<comment type="caution">
    <text evidence="1">The sequence shown here is derived from an EMBL/GenBank/DDBJ whole genome shotgun (WGS) entry which is preliminary data.</text>
</comment>
<dbReference type="SUPFAM" id="SSF48208">
    <property type="entry name" value="Six-hairpin glycosidases"/>
    <property type="match status" value="1"/>
</dbReference>